<keyword evidence="2" id="KW-1003">Cell membrane</keyword>
<dbReference type="PANTHER" id="PTHR30250">
    <property type="entry name" value="PST FAMILY PREDICTED COLANIC ACID TRANSPORTER"/>
    <property type="match status" value="1"/>
</dbReference>
<keyword evidence="5 6" id="KW-0472">Membrane</keyword>
<dbReference type="InterPro" id="IPR050833">
    <property type="entry name" value="Poly_Biosynth_Transport"/>
</dbReference>
<keyword evidence="8" id="KW-1185">Reference proteome</keyword>
<feature type="transmembrane region" description="Helical" evidence="6">
    <location>
        <begin position="12"/>
        <end position="29"/>
    </location>
</feature>
<protein>
    <submittedName>
        <fullName evidence="7">Oligosaccharide flippase family protein</fullName>
    </submittedName>
</protein>
<evidence type="ECO:0000313" key="8">
    <source>
        <dbReference type="Proteomes" id="UP001596020"/>
    </source>
</evidence>
<feature type="transmembrane region" description="Helical" evidence="6">
    <location>
        <begin position="84"/>
        <end position="108"/>
    </location>
</feature>
<feature type="transmembrane region" description="Helical" evidence="6">
    <location>
        <begin position="235"/>
        <end position="257"/>
    </location>
</feature>
<feature type="transmembrane region" description="Helical" evidence="6">
    <location>
        <begin position="269"/>
        <end position="291"/>
    </location>
</feature>
<evidence type="ECO:0000313" key="7">
    <source>
        <dbReference type="EMBL" id="MFC4666779.1"/>
    </source>
</evidence>
<dbReference type="EMBL" id="JBHSGO010000215">
    <property type="protein sequence ID" value="MFC4666779.1"/>
    <property type="molecule type" value="Genomic_DNA"/>
</dbReference>
<sequence>MPGSIKSLVKDTAVYGLSSIAGRFLNWLLVPMYTNVLVHTSDYGIVTNLYAWTALLIIILTYGMETGFFRFINKDSDPRSVYSTTLWSLGSTSVLFVVLGLTFLTPISELLNYPEQRDCIGMLIVVVAMDAFMAIPFAYLRYAQRPWRFAILKFLFIFLNISLNLFFLILCPWLMKVAPSTVEWFYRPEDQVKYIFLSNLLADIILFICILPYCRTGFKFRGDLLKKMLNYSYPILILGIAGNFNKVADKILFPLVYPNAHEAASELGIYGACFKIAVVMVMFTQAFRYAYEPFIFNKKKGEDANDRMVYAAAMKYYIIFGFFIFLGVMGYIDIIKFFAGKAYHGALVVVPWVMMGEFMFGIYFNISLWYKLTDRTYWGAVFSIMGCVMTVVIIILGVPKYSYMACAWASAISNGVMMITSYLLGKKYYKVPYDLKNAFFYLVLAALCFGMILGVKQFLPHRPVLGMVINTVPIFIYLFVFIKKDLDKAMIPSKVRSLLRIK</sequence>
<accession>A0ABV9K9T1</accession>
<feature type="transmembrane region" description="Helical" evidence="6">
    <location>
        <begin position="195"/>
        <end position="214"/>
    </location>
</feature>
<dbReference type="Pfam" id="PF01943">
    <property type="entry name" value="Polysacc_synt"/>
    <property type="match status" value="1"/>
</dbReference>
<evidence type="ECO:0000256" key="6">
    <source>
        <dbReference type="SAM" id="Phobius"/>
    </source>
</evidence>
<feature type="transmembrane region" description="Helical" evidence="6">
    <location>
        <begin position="376"/>
        <end position="396"/>
    </location>
</feature>
<evidence type="ECO:0000256" key="3">
    <source>
        <dbReference type="ARBA" id="ARBA00022692"/>
    </source>
</evidence>
<comment type="caution">
    <text evidence="7">The sequence shown here is derived from an EMBL/GenBank/DDBJ whole genome shotgun (WGS) entry which is preliminary data.</text>
</comment>
<dbReference type="InterPro" id="IPR002797">
    <property type="entry name" value="Polysacc_synth"/>
</dbReference>
<feature type="transmembrane region" description="Helical" evidence="6">
    <location>
        <begin position="464"/>
        <end position="482"/>
    </location>
</feature>
<dbReference type="PANTHER" id="PTHR30250:SF11">
    <property type="entry name" value="O-ANTIGEN TRANSPORTER-RELATED"/>
    <property type="match status" value="1"/>
</dbReference>
<reference evidence="8" key="1">
    <citation type="journal article" date="2019" name="Int. J. Syst. Evol. Microbiol.">
        <title>The Global Catalogue of Microorganisms (GCM) 10K type strain sequencing project: providing services to taxonomists for standard genome sequencing and annotation.</title>
        <authorList>
            <consortium name="The Broad Institute Genomics Platform"/>
            <consortium name="The Broad Institute Genome Sequencing Center for Infectious Disease"/>
            <person name="Wu L."/>
            <person name="Ma J."/>
        </authorList>
    </citation>
    <scope>NUCLEOTIDE SEQUENCE [LARGE SCALE GENOMIC DNA]</scope>
    <source>
        <strain evidence="8">CGMCC 4.7357</strain>
    </source>
</reference>
<evidence type="ECO:0000256" key="4">
    <source>
        <dbReference type="ARBA" id="ARBA00022989"/>
    </source>
</evidence>
<feature type="transmembrane region" description="Helical" evidence="6">
    <location>
        <begin position="49"/>
        <end position="72"/>
    </location>
</feature>
<feature type="transmembrane region" description="Helical" evidence="6">
    <location>
        <begin position="437"/>
        <end position="458"/>
    </location>
</feature>
<feature type="transmembrane region" description="Helical" evidence="6">
    <location>
        <begin position="154"/>
        <end position="175"/>
    </location>
</feature>
<dbReference type="Proteomes" id="UP001596020">
    <property type="component" value="Unassembled WGS sequence"/>
</dbReference>
<keyword evidence="4 6" id="KW-1133">Transmembrane helix</keyword>
<comment type="subcellular location">
    <subcellularLocation>
        <location evidence="1">Cell membrane</location>
        <topology evidence="1">Multi-pass membrane protein</topology>
    </subcellularLocation>
</comment>
<evidence type="ECO:0000256" key="1">
    <source>
        <dbReference type="ARBA" id="ARBA00004651"/>
    </source>
</evidence>
<keyword evidence="3 6" id="KW-0812">Transmembrane</keyword>
<gene>
    <name evidence="7" type="ORF">ACFO3G_09265</name>
</gene>
<dbReference type="RefSeq" id="WP_380080177.1">
    <property type="nucleotide sequence ID" value="NZ_JBHSGO010000215.1"/>
</dbReference>
<feature type="transmembrane region" description="Helical" evidence="6">
    <location>
        <begin position="402"/>
        <end position="425"/>
    </location>
</feature>
<organism evidence="7 8">
    <name type="scientific">Falsiporphyromonas endometrii</name>
    <dbReference type="NCBI Taxonomy" id="1387297"/>
    <lineage>
        <taxon>Bacteria</taxon>
        <taxon>Pseudomonadati</taxon>
        <taxon>Bacteroidota</taxon>
        <taxon>Bacteroidia</taxon>
        <taxon>Bacteroidales</taxon>
        <taxon>Porphyromonadaceae</taxon>
        <taxon>Falsiporphyromonas</taxon>
    </lineage>
</organism>
<feature type="transmembrane region" description="Helical" evidence="6">
    <location>
        <begin position="120"/>
        <end position="142"/>
    </location>
</feature>
<feature type="transmembrane region" description="Helical" evidence="6">
    <location>
        <begin position="345"/>
        <end position="364"/>
    </location>
</feature>
<proteinExistence type="predicted"/>
<name>A0ABV9K9T1_9PORP</name>
<feature type="transmembrane region" description="Helical" evidence="6">
    <location>
        <begin position="316"/>
        <end position="339"/>
    </location>
</feature>
<evidence type="ECO:0000256" key="2">
    <source>
        <dbReference type="ARBA" id="ARBA00022475"/>
    </source>
</evidence>
<evidence type="ECO:0000256" key="5">
    <source>
        <dbReference type="ARBA" id="ARBA00023136"/>
    </source>
</evidence>